<feature type="compositionally biased region" description="Acidic residues" evidence="7">
    <location>
        <begin position="104"/>
        <end position="135"/>
    </location>
</feature>
<dbReference type="KEGG" id="ctp:CTRG_01103"/>
<dbReference type="GO" id="GO:0000480">
    <property type="term" value="P:endonucleolytic cleavage in 5'-ETS of tricistronic rRNA transcript (SSU-rRNA, 5.8S rRNA, LSU-rRNA)"/>
    <property type="evidence" value="ECO:0007669"/>
    <property type="project" value="EnsemblFungi"/>
</dbReference>
<keyword evidence="5" id="KW-0687">Ribonucleoprotein</keyword>
<dbReference type="Proteomes" id="UP000002037">
    <property type="component" value="Unassembled WGS sequence"/>
</dbReference>
<feature type="compositionally biased region" description="Acidic residues" evidence="7">
    <location>
        <begin position="247"/>
        <end position="258"/>
    </location>
</feature>
<evidence type="ECO:0000256" key="6">
    <source>
        <dbReference type="ARBA" id="ARBA00029455"/>
    </source>
</evidence>
<evidence type="ECO:0000313" key="8">
    <source>
        <dbReference type="EMBL" id="EER34243.1"/>
    </source>
</evidence>
<evidence type="ECO:0000256" key="1">
    <source>
        <dbReference type="ARBA" id="ARBA00004604"/>
    </source>
</evidence>
<accession>C5M5H3</accession>
<feature type="compositionally biased region" description="Acidic residues" evidence="7">
    <location>
        <begin position="143"/>
        <end position="174"/>
    </location>
</feature>
<dbReference type="AlphaFoldDB" id="C5M5H3"/>
<dbReference type="GO" id="GO:0000447">
    <property type="term" value="P:endonucleolytic cleavage in ITS1 to separate SSU-rRNA from 5.8S rRNA and LSU-rRNA from tricistronic rRNA transcript (SSU-rRNA, 5.8S rRNA, LSU-rRNA)"/>
    <property type="evidence" value="ECO:0007669"/>
    <property type="project" value="EnsemblFungi"/>
</dbReference>
<keyword evidence="9" id="KW-1185">Reference proteome</keyword>
<evidence type="ECO:0000256" key="4">
    <source>
        <dbReference type="ARBA" id="ARBA00023242"/>
    </source>
</evidence>
<dbReference type="InterPro" id="IPR012173">
    <property type="entry name" value="Mpp10"/>
</dbReference>
<dbReference type="GO" id="GO:0005732">
    <property type="term" value="C:sno(s)RNA-containing ribonucleoprotein complex"/>
    <property type="evidence" value="ECO:0007669"/>
    <property type="project" value="InterPro"/>
</dbReference>
<dbReference type="HOGENOM" id="CLU_011271_1_0_1"/>
<sequence>MKKKSKMGLLVMASNTMSQDILQLLQDKPQEIFNLKEKSSYFNLLAKSFLDPLTKEYSVLDEIYVDGLDSTQVFGQTKMVLDGVGEKLLGEKIPNVVERLEMMEDPEEQSEEDLSEQEQSDEVDEEEKDDEERGELEEKQPEESEQELEGEKEEEEEENELSEEQQSEEEENDETEYKKDAFGLNDGFFDIDEFNKQILAMEKDDFGNDDEDDEDEDEEEESDSDSEVVDYYSDFFGGKKGNKNKDDEDIEDNEEEGEGERGGELNEDEYAVGETMRDMFGDEDEEEEEESEKSLSSFQKRQRAIQAEIAKLEAELIEPKKWTMKGEVSSANRGSLLDTDELKFDRTAKPVPTITEESTQTLEALIIKRIKEGEFDDLPRRVMTEIPHHKTTEQFEIPTEKKSLAELYEDEYHQKDDVKEDPAKDALKEEISELFKTVMSQLDRAQSAYNSFEIKVKDGNLEDASLHAVGTESKLAPQEIYKGGLTYSKDEMDKQQKLRLRRAAKRKRKRAMENKPQENKKVKVTETLSKAKNITLIDKNGDFRDTQGNIKKNQSMNNFKL</sequence>
<dbReference type="GO" id="GO:0032040">
    <property type="term" value="C:small-subunit processome"/>
    <property type="evidence" value="ECO:0007669"/>
    <property type="project" value="EnsemblFungi"/>
</dbReference>
<feature type="compositionally biased region" description="Acidic residues" evidence="7">
    <location>
        <begin position="207"/>
        <end position="228"/>
    </location>
</feature>
<feature type="compositionally biased region" description="Acidic residues" evidence="7">
    <location>
        <begin position="281"/>
        <end position="291"/>
    </location>
</feature>
<evidence type="ECO:0000256" key="2">
    <source>
        <dbReference type="ARBA" id="ARBA00022517"/>
    </source>
</evidence>
<dbReference type="VEuPathDB" id="FungiDB:CTRG_01103"/>
<dbReference type="RefSeq" id="XP_002546798.1">
    <property type="nucleotide sequence ID" value="XM_002546752.1"/>
</dbReference>
<protein>
    <submittedName>
        <fullName evidence="8">Uncharacterized protein</fullName>
    </submittedName>
</protein>
<dbReference type="Pfam" id="PF04006">
    <property type="entry name" value="Mpp10"/>
    <property type="match status" value="1"/>
</dbReference>
<comment type="subcellular location">
    <subcellularLocation>
        <location evidence="1">Nucleus</location>
        <location evidence="1">Nucleolus</location>
    </subcellularLocation>
</comment>
<keyword evidence="2" id="KW-0690">Ribosome biogenesis</keyword>
<dbReference type="GO" id="GO:0000472">
    <property type="term" value="P:endonucleolytic cleavage to generate mature 5'-end of SSU-rRNA from (SSU-rRNA, 5.8S rRNA, LSU-rRNA)"/>
    <property type="evidence" value="ECO:0007669"/>
    <property type="project" value="EnsemblFungi"/>
</dbReference>
<dbReference type="STRING" id="294747.C5M5H3"/>
<feature type="region of interest" description="Disordered" evidence="7">
    <location>
        <begin position="200"/>
        <end position="300"/>
    </location>
</feature>
<feature type="region of interest" description="Disordered" evidence="7">
    <location>
        <begin position="540"/>
        <end position="561"/>
    </location>
</feature>
<comment type="similarity">
    <text evidence="6">Belongs to the MPP10 family.</text>
</comment>
<feature type="region of interest" description="Disordered" evidence="7">
    <location>
        <begin position="104"/>
        <end position="186"/>
    </location>
</feature>
<evidence type="ECO:0000256" key="5">
    <source>
        <dbReference type="ARBA" id="ARBA00023274"/>
    </source>
</evidence>
<dbReference type="GO" id="GO:0034457">
    <property type="term" value="C:Mpp10 complex"/>
    <property type="evidence" value="ECO:0007669"/>
    <property type="project" value="EnsemblFungi"/>
</dbReference>
<gene>
    <name evidence="8" type="ORF">CTRG_01103</name>
</gene>
<keyword evidence="4" id="KW-0539">Nucleus</keyword>
<organism evidence="8 9">
    <name type="scientific">Candida tropicalis (strain ATCC MYA-3404 / T1)</name>
    <name type="common">Yeast</name>
    <dbReference type="NCBI Taxonomy" id="294747"/>
    <lineage>
        <taxon>Eukaryota</taxon>
        <taxon>Fungi</taxon>
        <taxon>Dikarya</taxon>
        <taxon>Ascomycota</taxon>
        <taxon>Saccharomycotina</taxon>
        <taxon>Pichiomycetes</taxon>
        <taxon>Debaryomycetaceae</taxon>
        <taxon>Candida/Lodderomyces clade</taxon>
        <taxon>Candida</taxon>
    </lineage>
</organism>
<name>C5M5H3_CANTT</name>
<evidence type="ECO:0000256" key="3">
    <source>
        <dbReference type="ARBA" id="ARBA00022552"/>
    </source>
</evidence>
<proteinExistence type="inferred from homology"/>
<dbReference type="GO" id="GO:0042802">
    <property type="term" value="F:identical protein binding"/>
    <property type="evidence" value="ECO:0007669"/>
    <property type="project" value="EnsemblFungi"/>
</dbReference>
<dbReference type="PANTHER" id="PTHR17039:SF0">
    <property type="entry name" value="U3 SMALL NUCLEOLAR RIBONUCLEOPROTEIN PROTEIN MPP10"/>
    <property type="match status" value="1"/>
</dbReference>
<feature type="compositionally biased region" description="Polar residues" evidence="7">
    <location>
        <begin position="546"/>
        <end position="561"/>
    </location>
</feature>
<evidence type="ECO:0000256" key="7">
    <source>
        <dbReference type="SAM" id="MobiDB-lite"/>
    </source>
</evidence>
<dbReference type="eggNOG" id="KOG2600">
    <property type="taxonomic scope" value="Eukaryota"/>
</dbReference>
<dbReference type="GeneID" id="8301616"/>
<dbReference type="OrthoDB" id="445326at2759"/>
<keyword evidence="3" id="KW-0698">rRNA processing</keyword>
<evidence type="ECO:0000313" key="9">
    <source>
        <dbReference type="Proteomes" id="UP000002037"/>
    </source>
</evidence>
<dbReference type="PANTHER" id="PTHR17039">
    <property type="entry name" value="U3 SMALL NUCLEOLAR RIBONUCLEOPROTEIN PROTEIN MPP10"/>
    <property type="match status" value="1"/>
</dbReference>
<dbReference type="EMBL" id="GG692396">
    <property type="protein sequence ID" value="EER34243.1"/>
    <property type="molecule type" value="Genomic_DNA"/>
</dbReference>
<reference evidence="8 9" key="1">
    <citation type="journal article" date="2009" name="Nature">
        <title>Evolution of pathogenicity and sexual reproduction in eight Candida genomes.</title>
        <authorList>
            <person name="Butler G."/>
            <person name="Rasmussen M.D."/>
            <person name="Lin M.F."/>
            <person name="Santos M.A."/>
            <person name="Sakthikumar S."/>
            <person name="Munro C.A."/>
            <person name="Rheinbay E."/>
            <person name="Grabherr M."/>
            <person name="Forche A."/>
            <person name="Reedy J.L."/>
            <person name="Agrafioti I."/>
            <person name="Arnaud M.B."/>
            <person name="Bates S."/>
            <person name="Brown A.J."/>
            <person name="Brunke S."/>
            <person name="Costanzo M.C."/>
            <person name="Fitzpatrick D.A."/>
            <person name="de Groot P.W."/>
            <person name="Harris D."/>
            <person name="Hoyer L.L."/>
            <person name="Hube B."/>
            <person name="Klis F.M."/>
            <person name="Kodira C."/>
            <person name="Lennard N."/>
            <person name="Logue M.E."/>
            <person name="Martin R."/>
            <person name="Neiman A.M."/>
            <person name="Nikolaou E."/>
            <person name="Quail M.A."/>
            <person name="Quinn J."/>
            <person name="Santos M.C."/>
            <person name="Schmitzberger F.F."/>
            <person name="Sherlock G."/>
            <person name="Shah P."/>
            <person name="Silverstein K.A."/>
            <person name="Skrzypek M.S."/>
            <person name="Soll D."/>
            <person name="Staggs R."/>
            <person name="Stansfield I."/>
            <person name="Stumpf M.P."/>
            <person name="Sudbery P.E."/>
            <person name="Srikantha T."/>
            <person name="Zeng Q."/>
            <person name="Berman J."/>
            <person name="Berriman M."/>
            <person name="Heitman J."/>
            <person name="Gow N.A."/>
            <person name="Lorenz M.C."/>
            <person name="Birren B.W."/>
            <person name="Kellis M."/>
            <person name="Cuomo C.A."/>
        </authorList>
    </citation>
    <scope>NUCLEOTIDE SEQUENCE [LARGE SCALE GENOMIC DNA]</scope>
    <source>
        <strain evidence="9">ATCC MYA-3404 / T1</strain>
    </source>
</reference>